<comment type="subcellular location">
    <subcellularLocation>
        <location evidence="2">Golgi apparatus membrane</location>
        <topology evidence="2">Multi-pass membrane protein</topology>
    </subcellularLocation>
</comment>
<feature type="compositionally biased region" description="Low complexity" evidence="10">
    <location>
        <begin position="398"/>
        <end position="410"/>
    </location>
</feature>
<evidence type="ECO:0000256" key="8">
    <source>
        <dbReference type="ARBA" id="ARBA00023034"/>
    </source>
</evidence>
<feature type="transmembrane region" description="Helical" evidence="11">
    <location>
        <begin position="91"/>
        <end position="110"/>
    </location>
</feature>
<evidence type="ECO:0000256" key="2">
    <source>
        <dbReference type="ARBA" id="ARBA00004653"/>
    </source>
</evidence>
<dbReference type="PANTHER" id="PTHR47549:SF1">
    <property type="entry name" value="GOLGI APPARATUS MEMBRANE PROTEIN TVP38"/>
    <property type="match status" value="1"/>
</dbReference>
<keyword evidence="6 11" id="KW-0812">Transmembrane</keyword>
<feature type="transmembrane region" description="Helical" evidence="11">
    <location>
        <begin position="130"/>
        <end position="161"/>
    </location>
</feature>
<feature type="compositionally biased region" description="Basic and acidic residues" evidence="10">
    <location>
        <begin position="432"/>
        <end position="441"/>
    </location>
</feature>
<evidence type="ECO:0000256" key="6">
    <source>
        <dbReference type="ARBA" id="ARBA00022692"/>
    </source>
</evidence>
<feature type="region of interest" description="Disordered" evidence="10">
    <location>
        <begin position="318"/>
        <end position="350"/>
    </location>
</feature>
<evidence type="ECO:0000256" key="11">
    <source>
        <dbReference type="SAM" id="Phobius"/>
    </source>
</evidence>
<evidence type="ECO:0000313" key="14">
    <source>
        <dbReference type="Proteomes" id="UP000799439"/>
    </source>
</evidence>
<dbReference type="AlphaFoldDB" id="A0A9P4JDS4"/>
<feature type="transmembrane region" description="Helical" evidence="11">
    <location>
        <begin position="167"/>
        <end position="189"/>
    </location>
</feature>
<feature type="domain" description="VTT" evidence="12">
    <location>
        <begin position="151"/>
        <end position="265"/>
    </location>
</feature>
<evidence type="ECO:0000313" key="13">
    <source>
        <dbReference type="EMBL" id="KAF2157765.1"/>
    </source>
</evidence>
<feature type="transmembrane region" description="Helical" evidence="11">
    <location>
        <begin position="244"/>
        <end position="263"/>
    </location>
</feature>
<evidence type="ECO:0000256" key="1">
    <source>
        <dbReference type="ARBA" id="ARBA00002978"/>
    </source>
</evidence>
<dbReference type="EMBL" id="ML996081">
    <property type="protein sequence ID" value="KAF2157765.1"/>
    <property type="molecule type" value="Genomic_DNA"/>
</dbReference>
<dbReference type="InterPro" id="IPR032816">
    <property type="entry name" value="VTT_dom"/>
</dbReference>
<evidence type="ECO:0000259" key="12">
    <source>
        <dbReference type="Pfam" id="PF09335"/>
    </source>
</evidence>
<reference evidence="13" key="1">
    <citation type="journal article" date="2020" name="Stud. Mycol.">
        <title>101 Dothideomycetes genomes: a test case for predicting lifestyles and emergence of pathogens.</title>
        <authorList>
            <person name="Haridas S."/>
            <person name="Albert R."/>
            <person name="Binder M."/>
            <person name="Bloem J."/>
            <person name="Labutti K."/>
            <person name="Salamov A."/>
            <person name="Andreopoulos B."/>
            <person name="Baker S."/>
            <person name="Barry K."/>
            <person name="Bills G."/>
            <person name="Bluhm B."/>
            <person name="Cannon C."/>
            <person name="Castanera R."/>
            <person name="Culley D."/>
            <person name="Daum C."/>
            <person name="Ezra D."/>
            <person name="Gonzalez J."/>
            <person name="Henrissat B."/>
            <person name="Kuo A."/>
            <person name="Liang C."/>
            <person name="Lipzen A."/>
            <person name="Lutzoni F."/>
            <person name="Magnuson J."/>
            <person name="Mondo S."/>
            <person name="Nolan M."/>
            <person name="Ohm R."/>
            <person name="Pangilinan J."/>
            <person name="Park H.-J."/>
            <person name="Ramirez L."/>
            <person name="Alfaro M."/>
            <person name="Sun H."/>
            <person name="Tritt A."/>
            <person name="Yoshinaga Y."/>
            <person name="Zwiers L.-H."/>
            <person name="Turgeon B."/>
            <person name="Goodwin S."/>
            <person name="Spatafora J."/>
            <person name="Crous P."/>
            <person name="Grigoriev I."/>
        </authorList>
    </citation>
    <scope>NUCLEOTIDE SEQUENCE</scope>
    <source>
        <strain evidence="13">CBS 260.36</strain>
    </source>
</reference>
<evidence type="ECO:0000256" key="7">
    <source>
        <dbReference type="ARBA" id="ARBA00022989"/>
    </source>
</evidence>
<comment type="similarity">
    <text evidence="3">Belongs to the TVP38/TMEM64 family.</text>
</comment>
<keyword evidence="9 11" id="KW-0472">Membrane</keyword>
<evidence type="ECO:0000256" key="3">
    <source>
        <dbReference type="ARBA" id="ARBA00008640"/>
    </source>
</evidence>
<comment type="function">
    <text evidence="1">Golgi membrane protein involved in vesicular trafficking and spindle migration.</text>
</comment>
<feature type="region of interest" description="Disordered" evidence="10">
    <location>
        <begin position="377"/>
        <end position="441"/>
    </location>
</feature>
<dbReference type="PANTHER" id="PTHR47549">
    <property type="entry name" value="GOLGI APPARATUS MEMBRANE PROTEIN TVP38-RELATED"/>
    <property type="match status" value="1"/>
</dbReference>
<keyword evidence="14" id="KW-1185">Reference proteome</keyword>
<feature type="compositionally biased region" description="Basic and acidic residues" evidence="10">
    <location>
        <begin position="385"/>
        <end position="395"/>
    </location>
</feature>
<feature type="transmembrane region" description="Helical" evidence="11">
    <location>
        <begin position="283"/>
        <end position="304"/>
    </location>
</feature>
<gene>
    <name evidence="13" type="ORF">K461DRAFT_273991</name>
</gene>
<dbReference type="OrthoDB" id="166803at2759"/>
<feature type="compositionally biased region" description="Low complexity" evidence="10">
    <location>
        <begin position="32"/>
        <end position="44"/>
    </location>
</feature>
<accession>A0A9P4JDS4</accession>
<dbReference type="InterPro" id="IPR051076">
    <property type="entry name" value="Golgi_membrane_TVP38/TMEM64"/>
</dbReference>
<feature type="compositionally biased region" description="Acidic residues" evidence="10">
    <location>
        <begin position="336"/>
        <end position="350"/>
    </location>
</feature>
<dbReference type="GO" id="GO:0000139">
    <property type="term" value="C:Golgi membrane"/>
    <property type="evidence" value="ECO:0007669"/>
    <property type="project" value="UniProtKB-SubCell"/>
</dbReference>
<dbReference type="Pfam" id="PF09335">
    <property type="entry name" value="VTT_dom"/>
    <property type="match status" value="1"/>
</dbReference>
<dbReference type="GO" id="GO:0016192">
    <property type="term" value="P:vesicle-mediated transport"/>
    <property type="evidence" value="ECO:0007669"/>
    <property type="project" value="TreeGrafter"/>
</dbReference>
<dbReference type="GO" id="GO:0000022">
    <property type="term" value="P:mitotic spindle elongation"/>
    <property type="evidence" value="ECO:0007669"/>
    <property type="project" value="TreeGrafter"/>
</dbReference>
<protein>
    <recommendedName>
        <fullName evidence="4">Golgi apparatus membrane protein TVP38</fullName>
    </recommendedName>
    <alternativeName>
        <fullName evidence="5">Golgi apparatus membrane protein tvp38</fullName>
    </alternativeName>
</protein>
<keyword evidence="7 11" id="KW-1133">Transmembrane helix</keyword>
<evidence type="ECO:0000256" key="5">
    <source>
        <dbReference type="ARBA" id="ARBA00020673"/>
    </source>
</evidence>
<comment type="caution">
    <text evidence="13">The sequence shown here is derived from an EMBL/GenBank/DDBJ whole genome shotgun (WGS) entry which is preliminary data.</text>
</comment>
<organism evidence="13 14">
    <name type="scientific">Myriangium duriaei CBS 260.36</name>
    <dbReference type="NCBI Taxonomy" id="1168546"/>
    <lineage>
        <taxon>Eukaryota</taxon>
        <taxon>Fungi</taxon>
        <taxon>Dikarya</taxon>
        <taxon>Ascomycota</taxon>
        <taxon>Pezizomycotina</taxon>
        <taxon>Dothideomycetes</taxon>
        <taxon>Dothideomycetidae</taxon>
        <taxon>Myriangiales</taxon>
        <taxon>Myriangiaceae</taxon>
        <taxon>Myriangium</taxon>
    </lineage>
</organism>
<evidence type="ECO:0000256" key="10">
    <source>
        <dbReference type="SAM" id="MobiDB-lite"/>
    </source>
</evidence>
<keyword evidence="8" id="KW-0333">Golgi apparatus</keyword>
<dbReference type="Proteomes" id="UP000799439">
    <property type="component" value="Unassembled WGS sequence"/>
</dbReference>
<name>A0A9P4JDS4_9PEZI</name>
<sequence>MPRLEDDTDEDYTATARFLNHAADLQSPAFTRSRSSSGGRPFPRVASPPLRGWERHSRTISAIRKRLPASLHGLVDRGEELVLKLTPLQRLLLAAGGVLLFIVAILFLAFSKKIFAALVPLVERWRESKVGWLVLWLLVIVVSFPPMIGYSTCFTMAGFVFGVWKGYLIMATATVVGSTLSFLAGRYFFSGFVERLTAKDKRFEALALTLKHDGLKLLIMIRLCPLPYSLTNGAISAIPTVTPLQFALANLIASPKLLIGIFIGSRLGGLAEGGNKMDFKTKLLSWISILIGISVAVGTGWFMYRQTQARARELEALEQRQQSGAAGRGGRNTNETDLEVGYDPEDFQYEDDPADRAAVANLARNGDGISMHTAAADDYADDRDAESHSGYRDDWGNDADGNADAASLDAVFQAGDGDDDSEPGSPAAYKDNAAKDGRRRS</sequence>
<evidence type="ECO:0000256" key="9">
    <source>
        <dbReference type="ARBA" id="ARBA00023136"/>
    </source>
</evidence>
<evidence type="ECO:0000256" key="4">
    <source>
        <dbReference type="ARBA" id="ARBA00013533"/>
    </source>
</evidence>
<feature type="region of interest" description="Disordered" evidence="10">
    <location>
        <begin position="29"/>
        <end position="50"/>
    </location>
</feature>
<proteinExistence type="inferred from homology"/>